<evidence type="ECO:0000256" key="12">
    <source>
        <dbReference type="SAM" id="MobiDB-lite"/>
    </source>
</evidence>
<keyword evidence="9" id="KW-0804">Transcription</keyword>
<feature type="region of interest" description="Disordered" evidence="12">
    <location>
        <begin position="158"/>
        <end position="196"/>
    </location>
</feature>
<feature type="domain" description="TAZ-type" evidence="13">
    <location>
        <begin position="67"/>
        <end position="149"/>
    </location>
</feature>
<sequence length="736" mass="74366">MTGESVVFADAKAHARRSPLSTAERSDAAGEASRPTCDYIRYPTQAALSAAIRTPTRVKRSNGGCPSALLRALENRHRWLLFAQHCYTCAQQEGECELGKLCTYGKRTLQHVMQCGREQCCYPRCGLLKPLLEHSRRCQSPTCAICVPVWNYIQRDLHHHQHHRHHHHQQQQQQPPRQQPDADALPPPARVQPRPSAAAIAATLAPAGNNTLAIESPPAGSQSTPSTTAAAATALTTHIAAAWGPVGLPPTVEQQMGAITAGGSLEASDAPAGNGGGKFQFGDGGGCSNGGGDGSGGNGGVGTAQDVTDNGSGGVQLLAALHDAAADDGTAAGQVEAASDLDPRQAKPQTCPSPHTHTAQVKQECIHDSTVAAAAHIASLPLFNASPHAPLGLHHAAPPGSLPAVPPPYHSLPSYGSSFPAATSGHLAGSKAAMPTLPHPPWAVPMPALGTIMPRLLPHAYPPGTAAVPYLLPHFPHPDPPRPHHILSSPHSQPVPLIPAMVRWVPWQPGPSAALAGQASAPSTSSAPATAPTQTSNEAGSGANATVPAVPVGNPRPPQLWPTTQQHPRPGGPMVVHGTPVGVASGGSAVRPVGGQFGLAAAGAGNRSGGGGGTAGTAGVTVHGSAAPTALPCWPGHIPHNHSLTAATSKPPPSLPSPPAAQQLLSGPTAPADGSARQQGSGAAAAVSVSGGDRNPAGAPSYPPLQQALLNPPPLFSGQAAGSGINGSGSVAANGT</sequence>
<keyword evidence="4" id="KW-0479">Metal-binding</keyword>
<accession>A0AAD3DHF5</accession>
<dbReference type="SUPFAM" id="SSF57933">
    <property type="entry name" value="TAZ domain"/>
    <property type="match status" value="1"/>
</dbReference>
<evidence type="ECO:0000256" key="8">
    <source>
        <dbReference type="ARBA" id="ARBA00023015"/>
    </source>
</evidence>
<feature type="compositionally biased region" description="Pro residues" evidence="12">
    <location>
        <begin position="650"/>
        <end position="659"/>
    </location>
</feature>
<dbReference type="AlphaFoldDB" id="A0AAD3DHF5"/>
<evidence type="ECO:0000259" key="13">
    <source>
        <dbReference type="PROSITE" id="PS50134"/>
    </source>
</evidence>
<keyword evidence="7" id="KW-0156">Chromatin regulator</keyword>
<feature type="compositionally biased region" description="Low complexity" evidence="12">
    <location>
        <begin position="216"/>
        <end position="230"/>
    </location>
</feature>
<dbReference type="Proteomes" id="UP001054857">
    <property type="component" value="Unassembled WGS sequence"/>
</dbReference>
<dbReference type="Pfam" id="PF02135">
    <property type="entry name" value="zf-TAZ"/>
    <property type="match status" value="1"/>
</dbReference>
<feature type="region of interest" description="Disordered" evidence="12">
    <location>
        <begin position="642"/>
        <end position="736"/>
    </location>
</feature>
<feature type="region of interest" description="Disordered" evidence="12">
    <location>
        <begin position="512"/>
        <end position="571"/>
    </location>
</feature>
<dbReference type="GO" id="GO:0004402">
    <property type="term" value="F:histone acetyltransferase activity"/>
    <property type="evidence" value="ECO:0007669"/>
    <property type="project" value="InterPro"/>
</dbReference>
<feature type="region of interest" description="Disordered" evidence="12">
    <location>
        <begin position="211"/>
        <end position="230"/>
    </location>
</feature>
<evidence type="ECO:0000256" key="10">
    <source>
        <dbReference type="ARBA" id="ARBA00023242"/>
    </source>
</evidence>
<feature type="compositionally biased region" description="Low complexity" evidence="12">
    <location>
        <begin position="660"/>
        <end position="694"/>
    </location>
</feature>
<feature type="compositionally biased region" description="Basic residues" evidence="12">
    <location>
        <begin position="158"/>
        <end position="169"/>
    </location>
</feature>
<evidence type="ECO:0000256" key="7">
    <source>
        <dbReference type="ARBA" id="ARBA00022853"/>
    </source>
</evidence>
<evidence type="ECO:0000256" key="5">
    <source>
        <dbReference type="ARBA" id="ARBA00022771"/>
    </source>
</evidence>
<feature type="compositionally biased region" description="Gly residues" evidence="12">
    <location>
        <begin position="273"/>
        <end position="302"/>
    </location>
</feature>
<dbReference type="GO" id="GO:0005634">
    <property type="term" value="C:nucleus"/>
    <property type="evidence" value="ECO:0007669"/>
    <property type="project" value="UniProtKB-SubCell"/>
</dbReference>
<evidence type="ECO:0000313" key="15">
    <source>
        <dbReference type="Proteomes" id="UP001054857"/>
    </source>
</evidence>
<evidence type="ECO:0000256" key="9">
    <source>
        <dbReference type="ARBA" id="ARBA00023163"/>
    </source>
</evidence>
<protein>
    <recommendedName>
        <fullName evidence="2">histone acetyltransferase</fullName>
        <ecNumber evidence="2">2.3.1.48</ecNumber>
    </recommendedName>
</protein>
<dbReference type="GO" id="GO:0045944">
    <property type="term" value="P:positive regulation of transcription by RNA polymerase II"/>
    <property type="evidence" value="ECO:0007669"/>
    <property type="project" value="TreeGrafter"/>
</dbReference>
<organism evidence="14 15">
    <name type="scientific">Astrephomene gubernaculifera</name>
    <dbReference type="NCBI Taxonomy" id="47775"/>
    <lineage>
        <taxon>Eukaryota</taxon>
        <taxon>Viridiplantae</taxon>
        <taxon>Chlorophyta</taxon>
        <taxon>core chlorophytes</taxon>
        <taxon>Chlorophyceae</taxon>
        <taxon>CS clade</taxon>
        <taxon>Chlamydomonadales</taxon>
        <taxon>Astrephomenaceae</taxon>
        <taxon>Astrephomene</taxon>
    </lineage>
</organism>
<dbReference type="InterPro" id="IPR000197">
    <property type="entry name" value="Znf_TAZ"/>
</dbReference>
<keyword evidence="6" id="KW-0862">Zinc</keyword>
<evidence type="ECO:0000256" key="11">
    <source>
        <dbReference type="ARBA" id="ARBA00048017"/>
    </source>
</evidence>
<evidence type="ECO:0000256" key="2">
    <source>
        <dbReference type="ARBA" id="ARBA00013184"/>
    </source>
</evidence>
<evidence type="ECO:0000256" key="4">
    <source>
        <dbReference type="ARBA" id="ARBA00022723"/>
    </source>
</evidence>
<comment type="caution">
    <text evidence="14">The sequence shown here is derived from an EMBL/GenBank/DDBJ whole genome shotgun (WGS) entry which is preliminary data.</text>
</comment>
<dbReference type="GO" id="GO:0008270">
    <property type="term" value="F:zinc ion binding"/>
    <property type="evidence" value="ECO:0007669"/>
    <property type="project" value="UniProtKB-KW"/>
</dbReference>
<keyword evidence="3" id="KW-0808">Transferase</keyword>
<keyword evidence="8" id="KW-0805">Transcription regulation</keyword>
<evidence type="ECO:0000256" key="3">
    <source>
        <dbReference type="ARBA" id="ARBA00022679"/>
    </source>
</evidence>
<comment type="subcellular location">
    <subcellularLocation>
        <location evidence="1">Nucleus</location>
    </subcellularLocation>
</comment>
<reference evidence="14 15" key="1">
    <citation type="journal article" date="2021" name="Sci. Rep.">
        <title>Genome sequencing of the multicellular alga Astrephomene provides insights into convergent evolution of germ-soma differentiation.</title>
        <authorList>
            <person name="Yamashita S."/>
            <person name="Yamamoto K."/>
            <person name="Matsuzaki R."/>
            <person name="Suzuki S."/>
            <person name="Yamaguchi H."/>
            <person name="Hirooka S."/>
            <person name="Minakuchi Y."/>
            <person name="Miyagishima S."/>
            <person name="Kawachi M."/>
            <person name="Toyoda A."/>
            <person name="Nozaki H."/>
        </authorList>
    </citation>
    <scope>NUCLEOTIDE SEQUENCE [LARGE SCALE GENOMIC DNA]</scope>
    <source>
        <strain evidence="14 15">NIES-4017</strain>
    </source>
</reference>
<dbReference type="GO" id="GO:0000123">
    <property type="term" value="C:histone acetyltransferase complex"/>
    <property type="evidence" value="ECO:0007669"/>
    <property type="project" value="TreeGrafter"/>
</dbReference>
<keyword evidence="15" id="KW-1185">Reference proteome</keyword>
<dbReference type="InterPro" id="IPR035898">
    <property type="entry name" value="TAZ_dom_sf"/>
</dbReference>
<dbReference type="EC" id="2.3.1.48" evidence="2"/>
<evidence type="ECO:0000256" key="1">
    <source>
        <dbReference type="ARBA" id="ARBA00004123"/>
    </source>
</evidence>
<dbReference type="PANTHER" id="PTHR13808">
    <property type="entry name" value="CBP/P300-RELATED"/>
    <property type="match status" value="1"/>
</dbReference>
<dbReference type="PROSITE" id="PS50134">
    <property type="entry name" value="ZF_TAZ"/>
    <property type="match status" value="1"/>
</dbReference>
<keyword evidence="10" id="KW-0539">Nucleus</keyword>
<dbReference type="GO" id="GO:0003713">
    <property type="term" value="F:transcription coactivator activity"/>
    <property type="evidence" value="ECO:0007669"/>
    <property type="project" value="TreeGrafter"/>
</dbReference>
<feature type="region of interest" description="Disordered" evidence="12">
    <location>
        <begin position="264"/>
        <end position="308"/>
    </location>
</feature>
<keyword evidence="5" id="KW-0863">Zinc-finger</keyword>
<feature type="compositionally biased region" description="Low complexity" evidence="12">
    <location>
        <begin position="170"/>
        <end position="184"/>
    </location>
</feature>
<proteinExistence type="predicted"/>
<evidence type="ECO:0000313" key="14">
    <source>
        <dbReference type="EMBL" id="GFR40467.1"/>
    </source>
</evidence>
<dbReference type="PANTHER" id="PTHR13808:SF1">
    <property type="entry name" value="HISTONE ACETYLTRANSFERASE"/>
    <property type="match status" value="1"/>
</dbReference>
<gene>
    <name evidence="14" type="ORF">Agub_g1022</name>
</gene>
<evidence type="ECO:0000256" key="6">
    <source>
        <dbReference type="ARBA" id="ARBA00022833"/>
    </source>
</evidence>
<name>A0AAD3DHF5_9CHLO</name>
<dbReference type="Gene3D" id="1.20.1020.10">
    <property type="entry name" value="TAZ domain"/>
    <property type="match status" value="1"/>
</dbReference>
<dbReference type="GO" id="GO:0031490">
    <property type="term" value="F:chromatin DNA binding"/>
    <property type="evidence" value="ECO:0007669"/>
    <property type="project" value="TreeGrafter"/>
</dbReference>
<dbReference type="SMART" id="SM00551">
    <property type="entry name" value="ZnF_TAZ"/>
    <property type="match status" value="1"/>
</dbReference>
<dbReference type="EMBL" id="BMAR01000001">
    <property type="protein sequence ID" value="GFR40467.1"/>
    <property type="molecule type" value="Genomic_DNA"/>
</dbReference>
<dbReference type="GO" id="GO:0005667">
    <property type="term" value="C:transcription regulator complex"/>
    <property type="evidence" value="ECO:0007669"/>
    <property type="project" value="TreeGrafter"/>
</dbReference>
<comment type="catalytic activity">
    <reaction evidence="11">
        <text>L-lysyl-[protein] + acetyl-CoA = N(6)-acetyl-L-lysyl-[protein] + CoA + H(+)</text>
        <dbReference type="Rhea" id="RHEA:45948"/>
        <dbReference type="Rhea" id="RHEA-COMP:9752"/>
        <dbReference type="Rhea" id="RHEA-COMP:10731"/>
        <dbReference type="ChEBI" id="CHEBI:15378"/>
        <dbReference type="ChEBI" id="CHEBI:29969"/>
        <dbReference type="ChEBI" id="CHEBI:57287"/>
        <dbReference type="ChEBI" id="CHEBI:57288"/>
        <dbReference type="ChEBI" id="CHEBI:61930"/>
        <dbReference type="EC" id="2.3.1.48"/>
    </reaction>
</comment>
<dbReference type="InterPro" id="IPR013178">
    <property type="entry name" value="Histone_AcTrfase_Rtt109/CBP"/>
</dbReference>
<feature type="compositionally biased region" description="Low complexity" evidence="12">
    <location>
        <begin position="518"/>
        <end position="536"/>
    </location>
</feature>